<dbReference type="RefSeq" id="WP_209209141.1">
    <property type="nucleotide sequence ID" value="NZ_JAFFZM010000001.1"/>
</dbReference>
<proteinExistence type="predicted"/>
<evidence type="ECO:0008006" key="3">
    <source>
        <dbReference type="Google" id="ProtNLM"/>
    </source>
</evidence>
<accession>A0ABS3XPT7</accession>
<sequence length="80" mass="9063">MGDENHHDVKLACERIQRLSDDHWHVLDASCRAMDDDAWVGPVGRLFKDELNTLRSALRSQLAEAVKEADAKLQSVPRKP</sequence>
<dbReference type="EMBL" id="JAFFZM010000001">
    <property type="protein sequence ID" value="MBO8197349.1"/>
    <property type="molecule type" value="Genomic_DNA"/>
</dbReference>
<organism evidence="1 2">
    <name type="scientific">Streptomyces smyrnaeus</name>
    <dbReference type="NCBI Taxonomy" id="1387713"/>
    <lineage>
        <taxon>Bacteria</taxon>
        <taxon>Bacillati</taxon>
        <taxon>Actinomycetota</taxon>
        <taxon>Actinomycetes</taxon>
        <taxon>Kitasatosporales</taxon>
        <taxon>Streptomycetaceae</taxon>
        <taxon>Streptomyces</taxon>
    </lineage>
</organism>
<comment type="caution">
    <text evidence="1">The sequence shown here is derived from an EMBL/GenBank/DDBJ whole genome shotgun (WGS) entry which is preliminary data.</text>
</comment>
<reference evidence="1 2" key="1">
    <citation type="submission" date="2021-02" db="EMBL/GenBank/DDBJ databases">
        <title>Streptomyces spirodelae sp. nov., isolated from duckweed.</title>
        <authorList>
            <person name="Saimee Y."/>
            <person name="Duangmal K."/>
        </authorList>
    </citation>
    <scope>NUCLEOTIDE SEQUENCE [LARGE SCALE GENOMIC DNA]</scope>
    <source>
        <strain evidence="1 2">DSM 42105</strain>
    </source>
</reference>
<gene>
    <name evidence="1" type="ORF">JW613_03325</name>
</gene>
<protein>
    <recommendedName>
        <fullName evidence="3">WXG100 family type VII secretion target</fullName>
    </recommendedName>
</protein>
<keyword evidence="2" id="KW-1185">Reference proteome</keyword>
<evidence type="ECO:0000313" key="1">
    <source>
        <dbReference type="EMBL" id="MBO8197349.1"/>
    </source>
</evidence>
<dbReference type="GeneID" id="96257623"/>
<name>A0ABS3XPT7_9ACTN</name>
<evidence type="ECO:0000313" key="2">
    <source>
        <dbReference type="Proteomes" id="UP000721954"/>
    </source>
</evidence>
<dbReference type="Proteomes" id="UP000721954">
    <property type="component" value="Unassembled WGS sequence"/>
</dbReference>